<dbReference type="EMBL" id="VSSQ01007056">
    <property type="protein sequence ID" value="MPM34712.1"/>
    <property type="molecule type" value="Genomic_DNA"/>
</dbReference>
<dbReference type="InterPro" id="IPR036188">
    <property type="entry name" value="FAD/NAD-bd_sf"/>
</dbReference>
<organism evidence="3">
    <name type="scientific">bioreactor metagenome</name>
    <dbReference type="NCBI Taxonomy" id="1076179"/>
    <lineage>
        <taxon>unclassified sequences</taxon>
        <taxon>metagenomes</taxon>
        <taxon>ecological metagenomes</taxon>
    </lineage>
</organism>
<dbReference type="EC" id="1.18.1.2" evidence="3"/>
<dbReference type="InterPro" id="IPR023753">
    <property type="entry name" value="FAD/NAD-binding_dom"/>
</dbReference>
<dbReference type="SUPFAM" id="SSF51905">
    <property type="entry name" value="FAD/NAD(P)-binding domain"/>
    <property type="match status" value="1"/>
</dbReference>
<gene>
    <name evidence="3" type="ORF">SDC9_81299</name>
</gene>
<evidence type="ECO:0000259" key="2">
    <source>
        <dbReference type="Pfam" id="PF07992"/>
    </source>
</evidence>
<comment type="caution">
    <text evidence="3">The sequence shown here is derived from an EMBL/GenBank/DDBJ whole genome shotgun (WGS) entry which is preliminary data.</text>
</comment>
<dbReference type="InterPro" id="IPR051691">
    <property type="entry name" value="Metab_Enz_Cyan_OpOx_G3PDH"/>
</dbReference>
<protein>
    <submittedName>
        <fullName evidence="3">Ferredoxin--NADP reductase</fullName>
        <ecNumber evidence="3">1.18.1.2</ecNumber>
    </submittedName>
</protein>
<accession>A0A644Z1V5</accession>
<reference evidence="3" key="1">
    <citation type="submission" date="2019-08" db="EMBL/GenBank/DDBJ databases">
        <authorList>
            <person name="Kucharzyk K."/>
            <person name="Murdoch R.W."/>
            <person name="Higgins S."/>
            <person name="Loffler F."/>
        </authorList>
    </citation>
    <scope>NUCLEOTIDE SEQUENCE</scope>
</reference>
<dbReference type="AlphaFoldDB" id="A0A644Z1V5"/>
<dbReference type="PANTHER" id="PTHR42949">
    <property type="entry name" value="ANAEROBIC GLYCEROL-3-PHOSPHATE DEHYDROGENASE SUBUNIT B"/>
    <property type="match status" value="1"/>
</dbReference>
<evidence type="ECO:0000256" key="1">
    <source>
        <dbReference type="ARBA" id="ARBA00023002"/>
    </source>
</evidence>
<dbReference type="PRINTS" id="PR00469">
    <property type="entry name" value="PNDRDTASEII"/>
</dbReference>
<keyword evidence="1 3" id="KW-0560">Oxidoreductase</keyword>
<proteinExistence type="predicted"/>
<sequence>MEQRDVIIIGGGPAGLAAAVELKKRGITDILIIEREKQLGGILRQCIHDGFGLTRFGETLSGPEYSQRFIDEAAKLGVECLTNATVIDLTGDKIVTAATRNGLFQAQAKVIILTMGCRERTRGALAIPGTRPSGIYNAGVAQSYMNLYNTMVGKEIVIMGSGDIGLIMARRFTLEGAHVKAVFEVLPYPSGLPRNIEQCLNDYDIPLYLSHSVVQIHGQERITGVTVMQVDERMNPVPGTCKDFSCDTLVLSVGLIPENELSLAAGVLLDARTKGALVDENCQTSVPGVFAAGNVLHVHDLVDFVSLEAEALAAGAEAYLKNGSLAACEIPVVTDRRIGHVIPQKVSGTKEFQMSLRVREPIGKCKIVLRQGETVVKSVSLPKAIPAEMIQFSVPAGKICSQQAIEVSVE</sequence>
<dbReference type="Gene3D" id="3.50.50.60">
    <property type="entry name" value="FAD/NAD(P)-binding domain"/>
    <property type="match status" value="2"/>
</dbReference>
<feature type="domain" description="FAD/NAD(P)-binding" evidence="2">
    <location>
        <begin position="5"/>
        <end position="296"/>
    </location>
</feature>
<dbReference type="PANTHER" id="PTHR42949:SF3">
    <property type="entry name" value="ANAEROBIC GLYCEROL-3-PHOSPHATE DEHYDROGENASE SUBUNIT B"/>
    <property type="match status" value="1"/>
</dbReference>
<dbReference type="Pfam" id="PF07992">
    <property type="entry name" value="Pyr_redox_2"/>
    <property type="match status" value="1"/>
</dbReference>
<evidence type="ECO:0000313" key="3">
    <source>
        <dbReference type="EMBL" id="MPM34712.1"/>
    </source>
</evidence>
<dbReference type="GO" id="GO:0004324">
    <property type="term" value="F:ferredoxin-NADP+ reductase activity"/>
    <property type="evidence" value="ECO:0007669"/>
    <property type="project" value="UniProtKB-EC"/>
</dbReference>
<dbReference type="PRINTS" id="PR00368">
    <property type="entry name" value="FADPNR"/>
</dbReference>
<name>A0A644Z1V5_9ZZZZ</name>